<organism evidence="2 3">
    <name type="scientific">Streptodolium elevatio</name>
    <dbReference type="NCBI Taxonomy" id="3157996"/>
    <lineage>
        <taxon>Bacteria</taxon>
        <taxon>Bacillati</taxon>
        <taxon>Actinomycetota</taxon>
        <taxon>Actinomycetes</taxon>
        <taxon>Kitasatosporales</taxon>
        <taxon>Streptomycetaceae</taxon>
        <taxon>Streptodolium</taxon>
    </lineage>
</organism>
<proteinExistence type="predicted"/>
<reference evidence="2 3" key="1">
    <citation type="submission" date="2024-06" db="EMBL/GenBank/DDBJ databases">
        <title>The Natural Products Discovery Center: Release of the First 8490 Sequenced Strains for Exploring Actinobacteria Biosynthetic Diversity.</title>
        <authorList>
            <person name="Kalkreuter E."/>
            <person name="Kautsar S.A."/>
            <person name="Yang D."/>
            <person name="Bader C.D."/>
            <person name="Teijaro C.N."/>
            <person name="Fluegel L."/>
            <person name="Davis C.M."/>
            <person name="Simpson J.R."/>
            <person name="Lauterbach L."/>
            <person name="Steele A.D."/>
            <person name="Gui C."/>
            <person name="Meng S."/>
            <person name="Li G."/>
            <person name="Viehrig K."/>
            <person name="Ye F."/>
            <person name="Su P."/>
            <person name="Kiefer A.F."/>
            <person name="Nichols A."/>
            <person name="Cepeda A.J."/>
            <person name="Yan W."/>
            <person name="Fan B."/>
            <person name="Jiang Y."/>
            <person name="Adhikari A."/>
            <person name="Zheng C.-J."/>
            <person name="Schuster L."/>
            <person name="Cowan T.M."/>
            <person name="Smanski M.J."/>
            <person name="Chevrette M.G."/>
            <person name="De Carvalho L.P.S."/>
            <person name="Shen B."/>
        </authorList>
    </citation>
    <scope>NUCLEOTIDE SEQUENCE [LARGE SCALE GENOMIC DNA]</scope>
    <source>
        <strain evidence="2 3">NPDC048946</strain>
    </source>
</reference>
<dbReference type="Proteomes" id="UP001551482">
    <property type="component" value="Unassembled WGS sequence"/>
</dbReference>
<dbReference type="InterPro" id="IPR050583">
    <property type="entry name" value="Mycobacterial_A85_antigen"/>
</dbReference>
<dbReference type="SUPFAM" id="SSF53474">
    <property type="entry name" value="alpha/beta-Hydrolases"/>
    <property type="match status" value="1"/>
</dbReference>
<accession>A0ABV3DQA0</accession>
<dbReference type="EMBL" id="JBEZFP010000105">
    <property type="protein sequence ID" value="MEU8137927.1"/>
    <property type="molecule type" value="Genomic_DNA"/>
</dbReference>
<keyword evidence="1" id="KW-0732">Signal</keyword>
<sequence>MRPVAPARRSGPRAVPRRRFTGWFLVLALLCGLGLSAPGAQATPTTNPASVWWEAYPNLPLYPDNSTNPGKRVIDIGIHSPSTDNMTVKWVRVLLPKNWSKTANRTWPTLWMLHGGGGDHTSYTTDTHIEEMVADEDVMVVMPETSKCSSYTNWWNYDDESQPPNWEDYVVDEVSQILESQYRASGERSVLGISMGGGGAMMLAGKHPGHFKAVASISGAVNMLHYDAEEAIQGPSVVKAGALQCGVDWKRINGEPGYPFYTNVQSDEREKQRWIDNSALGVAEGLRGTPLFVSFGNGNTVDPGWVWNGAQTATPSPGRCQATAPPKGFDGVGSFVERAIRGQNHDFVNELAARGIAATVCMTYGQHEWQYWEREVYAALPMLLDAIDA</sequence>
<keyword evidence="2" id="KW-0378">Hydrolase</keyword>
<protein>
    <submittedName>
        <fullName evidence="2">Alpha/beta fold hydrolase</fullName>
    </submittedName>
</protein>
<name>A0ABV3DQA0_9ACTN</name>
<dbReference type="RefSeq" id="WP_358360541.1">
    <property type="nucleotide sequence ID" value="NZ_JBEZFP010000105.1"/>
</dbReference>
<keyword evidence="3" id="KW-1185">Reference proteome</keyword>
<dbReference type="PANTHER" id="PTHR48098">
    <property type="entry name" value="ENTEROCHELIN ESTERASE-RELATED"/>
    <property type="match status" value="1"/>
</dbReference>
<dbReference type="InterPro" id="IPR029058">
    <property type="entry name" value="AB_hydrolase_fold"/>
</dbReference>
<dbReference type="PANTHER" id="PTHR48098:SF1">
    <property type="entry name" value="DIACYLGLYCEROL ACYLTRANSFERASE_MYCOLYLTRANSFERASE AG85A"/>
    <property type="match status" value="1"/>
</dbReference>
<evidence type="ECO:0000313" key="2">
    <source>
        <dbReference type="EMBL" id="MEU8137927.1"/>
    </source>
</evidence>
<dbReference type="GO" id="GO:0016787">
    <property type="term" value="F:hydrolase activity"/>
    <property type="evidence" value="ECO:0007669"/>
    <property type="project" value="UniProtKB-KW"/>
</dbReference>
<dbReference type="InterPro" id="IPR000801">
    <property type="entry name" value="Esterase-like"/>
</dbReference>
<gene>
    <name evidence="2" type="ORF">AB0C36_31015</name>
</gene>
<evidence type="ECO:0000256" key="1">
    <source>
        <dbReference type="SAM" id="SignalP"/>
    </source>
</evidence>
<dbReference type="Pfam" id="PF00756">
    <property type="entry name" value="Esterase"/>
    <property type="match status" value="1"/>
</dbReference>
<comment type="caution">
    <text evidence="2">The sequence shown here is derived from an EMBL/GenBank/DDBJ whole genome shotgun (WGS) entry which is preliminary data.</text>
</comment>
<feature type="chain" id="PRO_5045689669" evidence="1">
    <location>
        <begin position="43"/>
        <end position="389"/>
    </location>
</feature>
<evidence type="ECO:0000313" key="3">
    <source>
        <dbReference type="Proteomes" id="UP001551482"/>
    </source>
</evidence>
<dbReference type="Gene3D" id="3.40.50.1820">
    <property type="entry name" value="alpha/beta hydrolase"/>
    <property type="match status" value="1"/>
</dbReference>
<feature type="signal peptide" evidence="1">
    <location>
        <begin position="1"/>
        <end position="42"/>
    </location>
</feature>